<protein>
    <submittedName>
        <fullName evidence="1">Uncharacterized protein</fullName>
    </submittedName>
</protein>
<dbReference type="Proteomes" id="UP000078544">
    <property type="component" value="Unassembled WGS sequence"/>
</dbReference>
<evidence type="ECO:0000313" key="1">
    <source>
        <dbReference type="EMBL" id="KZZ92440.1"/>
    </source>
</evidence>
<sequence length="75" mass="7998">MSTSITDALDVYCAGLLPRQADELLHAAAAAAAAAAVLRGHSREGNRWWLLWSMDAAKQNGVSKVRLLVPLPSTI</sequence>
<keyword evidence="2" id="KW-1185">Reference proteome</keyword>
<dbReference type="EMBL" id="AZGY01000015">
    <property type="protein sequence ID" value="KZZ92440.1"/>
    <property type="molecule type" value="Genomic_DNA"/>
</dbReference>
<reference evidence="1 2" key="1">
    <citation type="journal article" date="2016" name="Genome Biol. Evol.">
        <title>Divergent and convergent evolution of fungal pathogenicity.</title>
        <authorList>
            <person name="Shang Y."/>
            <person name="Xiao G."/>
            <person name="Zheng P."/>
            <person name="Cen K."/>
            <person name="Zhan S."/>
            <person name="Wang C."/>
        </authorList>
    </citation>
    <scope>NUCLEOTIDE SEQUENCE [LARGE SCALE GENOMIC DNA]</scope>
    <source>
        <strain evidence="1 2">RCEF 2490</strain>
    </source>
</reference>
<dbReference type="AlphaFoldDB" id="A0A166NU85"/>
<gene>
    <name evidence="1" type="ORF">AAL_06066</name>
</gene>
<proteinExistence type="predicted"/>
<evidence type="ECO:0000313" key="2">
    <source>
        <dbReference type="Proteomes" id="UP000078544"/>
    </source>
</evidence>
<accession>A0A166NU85</accession>
<organism evidence="1 2">
    <name type="scientific">Moelleriella libera RCEF 2490</name>
    <dbReference type="NCBI Taxonomy" id="1081109"/>
    <lineage>
        <taxon>Eukaryota</taxon>
        <taxon>Fungi</taxon>
        <taxon>Dikarya</taxon>
        <taxon>Ascomycota</taxon>
        <taxon>Pezizomycotina</taxon>
        <taxon>Sordariomycetes</taxon>
        <taxon>Hypocreomycetidae</taxon>
        <taxon>Hypocreales</taxon>
        <taxon>Clavicipitaceae</taxon>
        <taxon>Moelleriella</taxon>
    </lineage>
</organism>
<comment type="caution">
    <text evidence="1">The sequence shown here is derived from an EMBL/GenBank/DDBJ whole genome shotgun (WGS) entry which is preliminary data.</text>
</comment>
<name>A0A166NU85_9HYPO</name>